<dbReference type="EMBL" id="DSVL01000090">
    <property type="protein sequence ID" value="HFH28478.1"/>
    <property type="molecule type" value="Genomic_DNA"/>
</dbReference>
<dbReference type="AlphaFoldDB" id="A0A7C3I2I7"/>
<gene>
    <name evidence="5" type="ORF">ENS59_03065</name>
</gene>
<dbReference type="SUPFAM" id="SSF54631">
    <property type="entry name" value="CBS-domain pair"/>
    <property type="match status" value="1"/>
</dbReference>
<evidence type="ECO:0000313" key="5">
    <source>
        <dbReference type="EMBL" id="HFH28478.1"/>
    </source>
</evidence>
<evidence type="ECO:0000259" key="3">
    <source>
        <dbReference type="PROSITE" id="PS51094"/>
    </source>
</evidence>
<dbReference type="SMART" id="SM00116">
    <property type="entry name" value="CBS"/>
    <property type="match status" value="2"/>
</dbReference>
<dbReference type="PANTHER" id="PTHR43080:SF2">
    <property type="entry name" value="CBS DOMAIN-CONTAINING PROTEIN"/>
    <property type="match status" value="1"/>
</dbReference>
<dbReference type="PANTHER" id="PTHR43080">
    <property type="entry name" value="CBS DOMAIN-CONTAINING PROTEIN CBSX3, MITOCHONDRIAL"/>
    <property type="match status" value="1"/>
</dbReference>
<protein>
    <submittedName>
        <fullName evidence="5">CBS domain-containing protein</fullName>
    </submittedName>
</protein>
<dbReference type="Gene3D" id="3.40.930.10">
    <property type="entry name" value="Mannitol-specific EII, Chain A"/>
    <property type="match status" value="1"/>
</dbReference>
<feature type="domain" description="CBS" evidence="4">
    <location>
        <begin position="166"/>
        <end position="222"/>
    </location>
</feature>
<evidence type="ECO:0000259" key="4">
    <source>
        <dbReference type="PROSITE" id="PS51371"/>
    </source>
</evidence>
<dbReference type="PROSITE" id="PS51094">
    <property type="entry name" value="PTS_EIIA_TYPE_2"/>
    <property type="match status" value="1"/>
</dbReference>
<dbReference type="Gene3D" id="3.10.580.10">
    <property type="entry name" value="CBS-domain"/>
    <property type="match status" value="1"/>
</dbReference>
<proteinExistence type="predicted"/>
<accession>A0A7C3I2I7</accession>
<dbReference type="InterPro" id="IPR051257">
    <property type="entry name" value="Diverse_CBS-Domain"/>
</dbReference>
<dbReference type="Pfam" id="PF00359">
    <property type="entry name" value="PTS_EIIA_2"/>
    <property type="match status" value="1"/>
</dbReference>
<dbReference type="SUPFAM" id="SSF55804">
    <property type="entry name" value="Phoshotransferase/anion transport protein"/>
    <property type="match status" value="1"/>
</dbReference>
<dbReference type="InterPro" id="IPR046342">
    <property type="entry name" value="CBS_dom_sf"/>
</dbReference>
<dbReference type="InterPro" id="IPR016152">
    <property type="entry name" value="PTrfase/Anion_transptr"/>
</dbReference>
<feature type="domain" description="CBS" evidence="4">
    <location>
        <begin position="252"/>
        <end position="304"/>
    </location>
</feature>
<reference evidence="5" key="1">
    <citation type="journal article" date="2020" name="mSystems">
        <title>Genome- and Community-Level Interaction Insights into Carbon Utilization and Element Cycling Functions of Hydrothermarchaeota in Hydrothermal Sediment.</title>
        <authorList>
            <person name="Zhou Z."/>
            <person name="Liu Y."/>
            <person name="Xu W."/>
            <person name="Pan J."/>
            <person name="Luo Z.H."/>
            <person name="Li M."/>
        </authorList>
    </citation>
    <scope>NUCLEOTIDE SEQUENCE [LARGE SCALE GENOMIC DNA]</scope>
    <source>
        <strain evidence="5">SpSt-503</strain>
    </source>
</reference>
<evidence type="ECO:0000256" key="2">
    <source>
        <dbReference type="PROSITE-ProRule" id="PRU00703"/>
    </source>
</evidence>
<evidence type="ECO:0000256" key="1">
    <source>
        <dbReference type="ARBA" id="ARBA00023122"/>
    </source>
</evidence>
<dbReference type="PROSITE" id="PS51371">
    <property type="entry name" value="CBS"/>
    <property type="match status" value="2"/>
</dbReference>
<organism evidence="5">
    <name type="scientific">Gracilinema caldarium</name>
    <dbReference type="NCBI Taxonomy" id="215591"/>
    <lineage>
        <taxon>Bacteria</taxon>
        <taxon>Pseudomonadati</taxon>
        <taxon>Spirochaetota</taxon>
        <taxon>Spirochaetia</taxon>
        <taxon>Spirochaetales</taxon>
        <taxon>Breznakiellaceae</taxon>
        <taxon>Gracilinema</taxon>
    </lineage>
</organism>
<dbReference type="Pfam" id="PF00571">
    <property type="entry name" value="CBS"/>
    <property type="match status" value="2"/>
</dbReference>
<sequence length="304" mass="33751">MKLANFMDPKLVLLKAEVSSVEEAVQQALQAVVKNYRHDALQYDQVLKLVQEREALGGTILPSGIAIPHARIPLFNDFLIASVVPKKPILVTQKDAEIEVKVIYLFIISQTASTIYLNALAKIAESSKSEEVMKKLLAAETPHQFVEVFEQAGYMVKKDLTVADIMTTNVVALKKNATLKELTDLMYTKHLRYVPIVDDTGKLIGEIGVIDLIKAGIPDYAFRIGSLKFLSELEPMTELLLNEDKISVESIMNKNPVSLKPNTSVIEVAFEMSRNKKRHFAICDNGKLVGVVSAMDLLSKVLRA</sequence>
<dbReference type="InterPro" id="IPR002178">
    <property type="entry name" value="PTS_EIIA_type-2_dom"/>
</dbReference>
<name>A0A7C3I2I7_9SPIR</name>
<dbReference type="InterPro" id="IPR000644">
    <property type="entry name" value="CBS_dom"/>
</dbReference>
<keyword evidence="1 2" id="KW-0129">CBS domain</keyword>
<comment type="caution">
    <text evidence="5">The sequence shown here is derived from an EMBL/GenBank/DDBJ whole genome shotgun (WGS) entry which is preliminary data.</text>
</comment>
<feature type="domain" description="PTS EIIA type-2" evidence="3">
    <location>
        <begin position="5"/>
        <end position="152"/>
    </location>
</feature>